<dbReference type="OrthoDB" id="9886081at2759"/>
<dbReference type="Gene3D" id="1.10.490.10">
    <property type="entry name" value="Globins"/>
    <property type="match status" value="1"/>
</dbReference>
<dbReference type="FunFam" id="1.10.490.10:FF:000001">
    <property type="entry name" value="Hemoglobin subunit beta"/>
    <property type="match status" value="1"/>
</dbReference>
<keyword evidence="6" id="KW-0408">Iron</keyword>
<dbReference type="GO" id="GO:0019825">
    <property type="term" value="F:oxygen binding"/>
    <property type="evidence" value="ECO:0007669"/>
    <property type="project" value="InterPro"/>
</dbReference>
<reference evidence="10" key="1">
    <citation type="submission" date="2025-08" db="UniProtKB">
        <authorList>
            <consortium name="RefSeq"/>
        </authorList>
    </citation>
    <scope>IDENTIFICATION</scope>
</reference>
<gene>
    <name evidence="10" type="primary">hbba2</name>
</gene>
<evidence type="ECO:0000256" key="3">
    <source>
        <dbReference type="ARBA" id="ARBA00022617"/>
    </source>
</evidence>
<dbReference type="PRINTS" id="PR00814">
    <property type="entry name" value="BETAHAEM"/>
</dbReference>
<keyword evidence="4 7" id="KW-0561">Oxygen transport</keyword>
<name>A0A6J2WQD9_CHACN</name>
<dbReference type="InterPro" id="IPR000971">
    <property type="entry name" value="Globin"/>
</dbReference>
<keyword evidence="2 7" id="KW-0813">Transport</keyword>
<proteinExistence type="inferred from homology"/>
<accession>A0A6J2WQD9</accession>
<dbReference type="CDD" id="cd08925">
    <property type="entry name" value="Hb-beta-like"/>
    <property type="match status" value="1"/>
</dbReference>
<dbReference type="InterPro" id="IPR012292">
    <property type="entry name" value="Globin/Proto"/>
</dbReference>
<evidence type="ECO:0000313" key="9">
    <source>
        <dbReference type="Proteomes" id="UP000504632"/>
    </source>
</evidence>
<dbReference type="InterPro" id="IPR009050">
    <property type="entry name" value="Globin-like_sf"/>
</dbReference>
<dbReference type="InterPro" id="IPR050056">
    <property type="entry name" value="Hemoglobin_oxygen_transport"/>
</dbReference>
<keyword evidence="5" id="KW-0479">Metal-binding</keyword>
<evidence type="ECO:0000259" key="8">
    <source>
        <dbReference type="PROSITE" id="PS01033"/>
    </source>
</evidence>
<dbReference type="GO" id="GO:0043177">
    <property type="term" value="F:organic acid binding"/>
    <property type="evidence" value="ECO:0007669"/>
    <property type="project" value="TreeGrafter"/>
</dbReference>
<organism evidence="9 10">
    <name type="scientific">Chanos chanos</name>
    <name type="common">Milkfish</name>
    <name type="synonym">Mugil chanos</name>
    <dbReference type="NCBI Taxonomy" id="29144"/>
    <lineage>
        <taxon>Eukaryota</taxon>
        <taxon>Metazoa</taxon>
        <taxon>Chordata</taxon>
        <taxon>Craniata</taxon>
        <taxon>Vertebrata</taxon>
        <taxon>Euteleostomi</taxon>
        <taxon>Actinopterygii</taxon>
        <taxon>Neopterygii</taxon>
        <taxon>Teleostei</taxon>
        <taxon>Ostariophysi</taxon>
        <taxon>Gonorynchiformes</taxon>
        <taxon>Chanidae</taxon>
        <taxon>Chanos</taxon>
    </lineage>
</organism>
<dbReference type="GO" id="GO:0004601">
    <property type="term" value="F:peroxidase activity"/>
    <property type="evidence" value="ECO:0007669"/>
    <property type="project" value="TreeGrafter"/>
</dbReference>
<dbReference type="GO" id="GO:0020037">
    <property type="term" value="F:heme binding"/>
    <property type="evidence" value="ECO:0007669"/>
    <property type="project" value="InterPro"/>
</dbReference>
<keyword evidence="3 7" id="KW-0349">Heme</keyword>
<dbReference type="GO" id="GO:0042744">
    <property type="term" value="P:hydrogen peroxide catabolic process"/>
    <property type="evidence" value="ECO:0007669"/>
    <property type="project" value="TreeGrafter"/>
</dbReference>
<dbReference type="GO" id="GO:0046872">
    <property type="term" value="F:metal ion binding"/>
    <property type="evidence" value="ECO:0007669"/>
    <property type="project" value="UniProtKB-KW"/>
</dbReference>
<dbReference type="InParanoid" id="A0A6J2WQD9"/>
<dbReference type="GO" id="GO:0031720">
    <property type="term" value="F:haptoglobin binding"/>
    <property type="evidence" value="ECO:0007669"/>
    <property type="project" value="TreeGrafter"/>
</dbReference>
<dbReference type="PANTHER" id="PTHR11442">
    <property type="entry name" value="HEMOGLOBIN FAMILY MEMBER"/>
    <property type="match status" value="1"/>
</dbReference>
<evidence type="ECO:0000256" key="2">
    <source>
        <dbReference type="ARBA" id="ARBA00022448"/>
    </source>
</evidence>
<dbReference type="SUPFAM" id="SSF46458">
    <property type="entry name" value="Globin-like"/>
    <property type="match status" value="1"/>
</dbReference>
<dbReference type="Proteomes" id="UP000504632">
    <property type="component" value="Chromosome 13"/>
</dbReference>
<evidence type="ECO:0000256" key="5">
    <source>
        <dbReference type="ARBA" id="ARBA00022723"/>
    </source>
</evidence>
<dbReference type="RefSeq" id="XP_030645696.1">
    <property type="nucleotide sequence ID" value="XM_030789836.1"/>
</dbReference>
<dbReference type="GO" id="GO:0005344">
    <property type="term" value="F:oxygen carrier activity"/>
    <property type="evidence" value="ECO:0007669"/>
    <property type="project" value="UniProtKB-KW"/>
</dbReference>
<protein>
    <submittedName>
        <fullName evidence="10">Hemoglobin, beta adult 2</fullName>
    </submittedName>
</protein>
<comment type="similarity">
    <text evidence="1 7">Belongs to the globin family.</text>
</comment>
<dbReference type="AlphaFoldDB" id="A0A6J2WQD9"/>
<dbReference type="CTD" id="445037"/>
<keyword evidence="9" id="KW-1185">Reference proteome</keyword>
<evidence type="ECO:0000256" key="6">
    <source>
        <dbReference type="ARBA" id="ARBA00023004"/>
    </source>
</evidence>
<feature type="domain" description="Globin" evidence="8">
    <location>
        <begin position="3"/>
        <end position="147"/>
    </location>
</feature>
<sequence length="147" mass="16155">MVEWSSSERSTITGVWGKVNVNEVGPQALARVLIVYPWTQRYFESFGNLSSPAAIIGNPKVATHGKTVLNSLGDGVKNMDDIKGTYMKLSKLHCEKLNVDPDNFRLLADCITIVIAAKFGSAFSPEVQAVWRKFVAAVVEALSSQYF</sequence>
<dbReference type="Pfam" id="PF00042">
    <property type="entry name" value="Globin"/>
    <property type="match status" value="1"/>
</dbReference>
<evidence type="ECO:0000313" key="10">
    <source>
        <dbReference type="RefSeq" id="XP_030645696.1"/>
    </source>
</evidence>
<dbReference type="GO" id="GO:0072562">
    <property type="term" value="C:blood microparticle"/>
    <property type="evidence" value="ECO:0007669"/>
    <property type="project" value="TreeGrafter"/>
</dbReference>
<dbReference type="GO" id="GO:0005833">
    <property type="term" value="C:hemoglobin complex"/>
    <property type="evidence" value="ECO:0007669"/>
    <property type="project" value="InterPro"/>
</dbReference>
<dbReference type="InterPro" id="IPR002337">
    <property type="entry name" value="Hemoglobin_b"/>
</dbReference>
<dbReference type="PROSITE" id="PS01033">
    <property type="entry name" value="GLOBIN"/>
    <property type="match status" value="1"/>
</dbReference>
<dbReference type="PANTHER" id="PTHR11442:SF101">
    <property type="entry name" value="HEMOGLOBIN, BETA ADULT 2"/>
    <property type="match status" value="1"/>
</dbReference>
<evidence type="ECO:0000256" key="1">
    <source>
        <dbReference type="ARBA" id="ARBA00008705"/>
    </source>
</evidence>
<dbReference type="FunCoup" id="A0A6J2WQD9">
    <property type="interactions" value="136"/>
</dbReference>
<dbReference type="GO" id="GO:0031838">
    <property type="term" value="C:haptoglobin-hemoglobin complex"/>
    <property type="evidence" value="ECO:0007669"/>
    <property type="project" value="TreeGrafter"/>
</dbReference>
<evidence type="ECO:0000256" key="4">
    <source>
        <dbReference type="ARBA" id="ARBA00022621"/>
    </source>
</evidence>
<evidence type="ECO:0000256" key="7">
    <source>
        <dbReference type="RuleBase" id="RU000356"/>
    </source>
</evidence>
<dbReference type="GeneID" id="115826136"/>